<evidence type="ECO:0000313" key="2">
    <source>
        <dbReference type="EMBL" id="EJK68805.1"/>
    </source>
</evidence>
<proteinExistence type="predicted"/>
<accession>K0STT7</accession>
<evidence type="ECO:0000256" key="1">
    <source>
        <dbReference type="SAM" id="MobiDB-lite"/>
    </source>
</evidence>
<feature type="compositionally biased region" description="Polar residues" evidence="1">
    <location>
        <begin position="34"/>
        <end position="43"/>
    </location>
</feature>
<reference evidence="2 3" key="1">
    <citation type="journal article" date="2012" name="Genome Biol.">
        <title>Genome and low-iron response of an oceanic diatom adapted to chronic iron limitation.</title>
        <authorList>
            <person name="Lommer M."/>
            <person name="Specht M."/>
            <person name="Roy A.S."/>
            <person name="Kraemer L."/>
            <person name="Andreson R."/>
            <person name="Gutowska M.A."/>
            <person name="Wolf J."/>
            <person name="Bergner S.V."/>
            <person name="Schilhabel M.B."/>
            <person name="Klostermeier U.C."/>
            <person name="Beiko R.G."/>
            <person name="Rosenstiel P."/>
            <person name="Hippler M."/>
            <person name="Laroche J."/>
        </authorList>
    </citation>
    <scope>NUCLEOTIDE SEQUENCE [LARGE SCALE GENOMIC DNA]</scope>
    <source>
        <strain evidence="2 3">CCMP1005</strain>
    </source>
</reference>
<dbReference type="EMBL" id="AGNL01010819">
    <property type="protein sequence ID" value="EJK68805.1"/>
    <property type="molecule type" value="Genomic_DNA"/>
</dbReference>
<comment type="caution">
    <text evidence="2">The sequence shown here is derived from an EMBL/GenBank/DDBJ whole genome shotgun (WGS) entry which is preliminary data.</text>
</comment>
<feature type="compositionally biased region" description="Basic and acidic residues" evidence="1">
    <location>
        <begin position="50"/>
        <end position="77"/>
    </location>
</feature>
<feature type="non-terminal residue" evidence="2">
    <location>
        <position position="178"/>
    </location>
</feature>
<feature type="compositionally biased region" description="Polar residues" evidence="1">
    <location>
        <begin position="1"/>
        <end position="18"/>
    </location>
</feature>
<sequence>MTSMGHFSAATESSTTFKTSDDISYAPGVDLSDSPCNFESRWSGSRKPQAPREKSGKSREESQESKRAGPEQFRFDRSPASVGCAPRPRETTFPSPNRERHKTRSTPLTSVDRSTSPDPRYPARHKVYVQHVRAVELPRPQECGHPPDYAGGGHTPDRGGAPRAPPVQGEDTRGVRQA</sequence>
<feature type="compositionally biased region" description="Polar residues" evidence="1">
    <location>
        <begin position="105"/>
        <end position="117"/>
    </location>
</feature>
<name>K0STT7_THAOC</name>
<feature type="region of interest" description="Disordered" evidence="1">
    <location>
        <begin position="138"/>
        <end position="178"/>
    </location>
</feature>
<keyword evidence="3" id="KW-1185">Reference proteome</keyword>
<gene>
    <name evidence="2" type="ORF">THAOC_09989</name>
</gene>
<dbReference type="AlphaFoldDB" id="K0STT7"/>
<dbReference type="Proteomes" id="UP000266841">
    <property type="component" value="Unassembled WGS sequence"/>
</dbReference>
<protein>
    <submittedName>
        <fullName evidence="2">Uncharacterized protein</fullName>
    </submittedName>
</protein>
<organism evidence="2 3">
    <name type="scientific">Thalassiosira oceanica</name>
    <name type="common">Marine diatom</name>
    <dbReference type="NCBI Taxonomy" id="159749"/>
    <lineage>
        <taxon>Eukaryota</taxon>
        <taxon>Sar</taxon>
        <taxon>Stramenopiles</taxon>
        <taxon>Ochrophyta</taxon>
        <taxon>Bacillariophyta</taxon>
        <taxon>Coscinodiscophyceae</taxon>
        <taxon>Thalassiosirophycidae</taxon>
        <taxon>Thalassiosirales</taxon>
        <taxon>Thalassiosiraceae</taxon>
        <taxon>Thalassiosira</taxon>
    </lineage>
</organism>
<feature type="region of interest" description="Disordered" evidence="1">
    <location>
        <begin position="1"/>
        <end position="123"/>
    </location>
</feature>
<evidence type="ECO:0000313" key="3">
    <source>
        <dbReference type="Proteomes" id="UP000266841"/>
    </source>
</evidence>